<evidence type="ECO:0000256" key="5">
    <source>
        <dbReference type="PIRNR" id="PIRNR000410"/>
    </source>
</evidence>
<dbReference type="InterPro" id="IPR000780">
    <property type="entry name" value="CheR_MeTrfase"/>
</dbReference>
<evidence type="ECO:0000313" key="9">
    <source>
        <dbReference type="Proteomes" id="UP000542776"/>
    </source>
</evidence>
<dbReference type="AlphaFoldDB" id="A0A7W6MLC3"/>
<feature type="binding site" evidence="6">
    <location>
        <position position="100"/>
    </location>
    <ligand>
        <name>S-adenosyl-L-methionine</name>
        <dbReference type="ChEBI" id="CHEBI:59789"/>
    </ligand>
</feature>
<comment type="function">
    <text evidence="5">Methylation of the membrane-bound methyl-accepting chemotaxis proteins (MCP) to form gamma-glutamyl methyl ester residues in MCP.</text>
</comment>
<dbReference type="InterPro" id="IPR050903">
    <property type="entry name" value="Bact_Chemotaxis_MeTrfase"/>
</dbReference>
<reference evidence="8 9" key="1">
    <citation type="submission" date="2020-08" db="EMBL/GenBank/DDBJ databases">
        <title>Genomic Encyclopedia of Type Strains, Phase IV (KMG-IV): sequencing the most valuable type-strain genomes for metagenomic binning, comparative biology and taxonomic classification.</title>
        <authorList>
            <person name="Goeker M."/>
        </authorList>
    </citation>
    <scope>NUCLEOTIDE SEQUENCE [LARGE SCALE GENOMIC DNA]</scope>
    <source>
        <strain evidence="8 9">DSM 102238</strain>
    </source>
</reference>
<dbReference type="SUPFAM" id="SSF47757">
    <property type="entry name" value="Chemotaxis receptor methyltransferase CheR, N-terminal domain"/>
    <property type="match status" value="1"/>
</dbReference>
<dbReference type="PIRSF" id="PIRSF000410">
    <property type="entry name" value="CheR"/>
    <property type="match status" value="1"/>
</dbReference>
<dbReference type="Proteomes" id="UP000542776">
    <property type="component" value="Unassembled WGS sequence"/>
</dbReference>
<dbReference type="PROSITE" id="PS50123">
    <property type="entry name" value="CHER"/>
    <property type="match status" value="1"/>
</dbReference>
<keyword evidence="2 5" id="KW-0489">Methyltransferase</keyword>
<sequence length="299" mass="33877">MAQVSAALKPPVSAPSDAIPQWTRVELSDQTFDVLVRLVYTSCGVSLSRIKKTMLETRLRRRLQVTGLPDFESYLRLLQTPAGAAQEMQSFVDTVVTNETSFFRERAHFDHLNEAELKRLVQNGDGRTLRAWSAACSSGQEVYTLAMVLDAVASQSRQWDWQILATDISVKILTAAREAIYRTEDVAPVPAALQERYLLRSRDPDSDAVRVSPELRGRVTFGQINLMHAEYRVKTKMDIIFLRNVLIYFEPQVQHDVVAKLCRHLRPGGLLILGHSDTTRSGKLPLRLIRGNIYERLED</sequence>
<evidence type="ECO:0000256" key="3">
    <source>
        <dbReference type="ARBA" id="ARBA00022679"/>
    </source>
</evidence>
<comment type="catalytic activity">
    <reaction evidence="1 5">
        <text>L-glutamyl-[protein] + S-adenosyl-L-methionine = [protein]-L-glutamate 5-O-methyl ester + S-adenosyl-L-homocysteine</text>
        <dbReference type="Rhea" id="RHEA:24452"/>
        <dbReference type="Rhea" id="RHEA-COMP:10208"/>
        <dbReference type="Rhea" id="RHEA-COMP:10311"/>
        <dbReference type="ChEBI" id="CHEBI:29973"/>
        <dbReference type="ChEBI" id="CHEBI:57856"/>
        <dbReference type="ChEBI" id="CHEBI:59789"/>
        <dbReference type="ChEBI" id="CHEBI:82795"/>
        <dbReference type="EC" id="2.1.1.80"/>
    </reaction>
</comment>
<dbReference type="PRINTS" id="PR00996">
    <property type="entry name" value="CHERMTFRASE"/>
</dbReference>
<evidence type="ECO:0000256" key="4">
    <source>
        <dbReference type="ARBA" id="ARBA00022691"/>
    </source>
</evidence>
<feature type="binding site" evidence="6">
    <location>
        <begin position="243"/>
        <end position="244"/>
    </location>
    <ligand>
        <name>S-adenosyl-L-methionine</name>
        <dbReference type="ChEBI" id="CHEBI:59789"/>
    </ligand>
</feature>
<evidence type="ECO:0000313" key="8">
    <source>
        <dbReference type="EMBL" id="MBB3999625.1"/>
    </source>
</evidence>
<feature type="binding site" evidence="6">
    <location>
        <position position="104"/>
    </location>
    <ligand>
        <name>S-adenosyl-L-methionine</name>
        <dbReference type="ChEBI" id="CHEBI:59789"/>
    </ligand>
</feature>
<comment type="caution">
    <text evidence="8">The sequence shown here is derived from an EMBL/GenBank/DDBJ whole genome shotgun (WGS) entry which is preliminary data.</text>
</comment>
<dbReference type="Gene3D" id="1.10.155.10">
    <property type="entry name" value="Chemotaxis receptor methyltransferase CheR, N-terminal domain"/>
    <property type="match status" value="1"/>
</dbReference>
<accession>A0A7W6MLC3</accession>
<organism evidence="8 9">
    <name type="scientific">Aureimonas pseudogalii</name>
    <dbReference type="NCBI Taxonomy" id="1744844"/>
    <lineage>
        <taxon>Bacteria</taxon>
        <taxon>Pseudomonadati</taxon>
        <taxon>Pseudomonadota</taxon>
        <taxon>Alphaproteobacteria</taxon>
        <taxon>Hyphomicrobiales</taxon>
        <taxon>Aurantimonadaceae</taxon>
        <taxon>Aureimonas</taxon>
    </lineage>
</organism>
<evidence type="ECO:0000256" key="6">
    <source>
        <dbReference type="PIRSR" id="PIRSR000410-1"/>
    </source>
</evidence>
<feature type="domain" description="CheR-type methyltransferase" evidence="7">
    <location>
        <begin position="24"/>
        <end position="278"/>
    </location>
</feature>
<dbReference type="InterPro" id="IPR029063">
    <property type="entry name" value="SAM-dependent_MTases_sf"/>
</dbReference>
<dbReference type="SUPFAM" id="SSF53335">
    <property type="entry name" value="S-adenosyl-L-methionine-dependent methyltransferases"/>
    <property type="match status" value="1"/>
</dbReference>
<proteinExistence type="predicted"/>
<evidence type="ECO:0000256" key="1">
    <source>
        <dbReference type="ARBA" id="ARBA00001541"/>
    </source>
</evidence>
<dbReference type="Pfam" id="PF01739">
    <property type="entry name" value="CheR"/>
    <property type="match status" value="1"/>
</dbReference>
<evidence type="ECO:0000259" key="7">
    <source>
        <dbReference type="PROSITE" id="PS50123"/>
    </source>
</evidence>
<dbReference type="CDD" id="cd02440">
    <property type="entry name" value="AdoMet_MTases"/>
    <property type="match status" value="1"/>
</dbReference>
<dbReference type="EC" id="2.1.1.80" evidence="5"/>
<dbReference type="EMBL" id="JACIEK010000011">
    <property type="protein sequence ID" value="MBB3999625.1"/>
    <property type="molecule type" value="Genomic_DNA"/>
</dbReference>
<dbReference type="PANTHER" id="PTHR24422:SF26">
    <property type="entry name" value="CHEMOTAXIS PROTEIN METHYLTRANSFERASE"/>
    <property type="match status" value="1"/>
</dbReference>
<feature type="binding site" evidence="6">
    <location>
        <position position="141"/>
    </location>
    <ligand>
        <name>S-adenosyl-L-methionine</name>
        <dbReference type="ChEBI" id="CHEBI:59789"/>
    </ligand>
</feature>
<dbReference type="Pfam" id="PF03705">
    <property type="entry name" value="CheR_N"/>
    <property type="match status" value="1"/>
</dbReference>
<dbReference type="InterPro" id="IPR022642">
    <property type="entry name" value="CheR_C"/>
</dbReference>
<protein>
    <recommendedName>
        <fullName evidence="5">Chemotaxis protein methyltransferase</fullName>
        <ecNumber evidence="5">2.1.1.80</ecNumber>
    </recommendedName>
</protein>
<dbReference type="InterPro" id="IPR022641">
    <property type="entry name" value="CheR_N"/>
</dbReference>
<feature type="binding site" evidence="6">
    <location>
        <position position="167"/>
    </location>
    <ligand>
        <name>S-adenosyl-L-methionine</name>
        <dbReference type="ChEBI" id="CHEBI:59789"/>
    </ligand>
</feature>
<dbReference type="RefSeq" id="WP_183201173.1">
    <property type="nucleotide sequence ID" value="NZ_JACIEK010000011.1"/>
</dbReference>
<dbReference type="InterPro" id="IPR026024">
    <property type="entry name" value="Chemotaxis_MeTrfase_CheR"/>
</dbReference>
<dbReference type="GO" id="GO:0008983">
    <property type="term" value="F:protein-glutamate O-methyltransferase activity"/>
    <property type="evidence" value="ECO:0007669"/>
    <property type="project" value="UniProtKB-EC"/>
</dbReference>
<evidence type="ECO:0000256" key="2">
    <source>
        <dbReference type="ARBA" id="ARBA00022603"/>
    </source>
</evidence>
<keyword evidence="3 5" id="KW-0808">Transferase</keyword>
<dbReference type="Gene3D" id="3.40.50.150">
    <property type="entry name" value="Vaccinia Virus protein VP39"/>
    <property type="match status" value="1"/>
</dbReference>
<name>A0A7W6MLC3_9HYPH</name>
<dbReference type="PANTHER" id="PTHR24422">
    <property type="entry name" value="CHEMOTAXIS PROTEIN METHYLTRANSFERASE"/>
    <property type="match status" value="1"/>
</dbReference>
<keyword evidence="9" id="KW-1185">Reference proteome</keyword>
<dbReference type="InterPro" id="IPR036804">
    <property type="entry name" value="CheR_N_sf"/>
</dbReference>
<feature type="binding site" evidence="6">
    <location>
        <begin position="225"/>
        <end position="226"/>
    </location>
    <ligand>
        <name>S-adenosyl-L-methionine</name>
        <dbReference type="ChEBI" id="CHEBI:59789"/>
    </ligand>
</feature>
<feature type="binding site" evidence="6">
    <location>
        <position position="98"/>
    </location>
    <ligand>
        <name>S-adenosyl-L-methionine</name>
        <dbReference type="ChEBI" id="CHEBI:59789"/>
    </ligand>
</feature>
<keyword evidence="4 5" id="KW-0949">S-adenosyl-L-methionine</keyword>
<dbReference type="SMART" id="SM00138">
    <property type="entry name" value="MeTrc"/>
    <property type="match status" value="1"/>
</dbReference>
<gene>
    <name evidence="8" type="ORF">GGR04_003495</name>
</gene>
<dbReference type="GO" id="GO:0032259">
    <property type="term" value="P:methylation"/>
    <property type="evidence" value="ECO:0007669"/>
    <property type="project" value="UniProtKB-KW"/>
</dbReference>